<accession>A0ABD6DR25</accession>
<proteinExistence type="predicted"/>
<dbReference type="RefSeq" id="WP_256401675.1">
    <property type="nucleotide sequence ID" value="NZ_JANHJR010000004.1"/>
</dbReference>
<organism evidence="1 2">
    <name type="scientific">Haloarchaeobius litoreus</name>
    <dbReference type="NCBI Taxonomy" id="755306"/>
    <lineage>
        <taxon>Archaea</taxon>
        <taxon>Methanobacteriati</taxon>
        <taxon>Methanobacteriota</taxon>
        <taxon>Stenosarchaea group</taxon>
        <taxon>Halobacteria</taxon>
        <taxon>Halobacteriales</taxon>
        <taxon>Halorubellaceae</taxon>
        <taxon>Haloarchaeobius</taxon>
    </lineage>
</organism>
<keyword evidence="2" id="KW-1185">Reference proteome</keyword>
<dbReference type="EMBL" id="JBHUDO010000004">
    <property type="protein sequence ID" value="MFD1647847.1"/>
    <property type="molecule type" value="Genomic_DNA"/>
</dbReference>
<name>A0ABD6DR25_9EURY</name>
<comment type="caution">
    <text evidence="1">The sequence shown here is derived from an EMBL/GenBank/DDBJ whole genome shotgun (WGS) entry which is preliminary data.</text>
</comment>
<dbReference type="AlphaFoldDB" id="A0ABD6DR25"/>
<reference evidence="1 2" key="1">
    <citation type="journal article" date="2019" name="Int. J. Syst. Evol. Microbiol.">
        <title>The Global Catalogue of Microorganisms (GCM) 10K type strain sequencing project: providing services to taxonomists for standard genome sequencing and annotation.</title>
        <authorList>
            <consortium name="The Broad Institute Genomics Platform"/>
            <consortium name="The Broad Institute Genome Sequencing Center for Infectious Disease"/>
            <person name="Wu L."/>
            <person name="Ma J."/>
        </authorList>
    </citation>
    <scope>NUCLEOTIDE SEQUENCE [LARGE SCALE GENOMIC DNA]</scope>
    <source>
        <strain evidence="1 2">CGMCC 1.10390</strain>
    </source>
</reference>
<evidence type="ECO:0000313" key="2">
    <source>
        <dbReference type="Proteomes" id="UP001597034"/>
    </source>
</evidence>
<evidence type="ECO:0000313" key="1">
    <source>
        <dbReference type="EMBL" id="MFD1647847.1"/>
    </source>
</evidence>
<dbReference type="Proteomes" id="UP001597034">
    <property type="component" value="Unassembled WGS sequence"/>
</dbReference>
<protein>
    <submittedName>
        <fullName evidence="1">Uncharacterized protein</fullName>
    </submittedName>
</protein>
<sequence length="59" mass="6281">MELPGDEFDCPHCVGSHTVQEDPDGFSPGLGFRKLYVECPAVDGVIVWALTKETGADGS</sequence>
<gene>
    <name evidence="1" type="ORF">ACFSBL_19310</name>
</gene>